<feature type="domain" description="Radical SAM core" evidence="7">
    <location>
        <begin position="1"/>
        <end position="219"/>
    </location>
</feature>
<dbReference type="InterPro" id="IPR023885">
    <property type="entry name" value="4Fe4S-binding_SPASM_dom"/>
</dbReference>
<dbReference type="InterPro" id="IPR007197">
    <property type="entry name" value="rSAM"/>
</dbReference>
<dbReference type="Gene3D" id="3.20.20.70">
    <property type="entry name" value="Aldolase class I"/>
    <property type="match status" value="1"/>
</dbReference>
<evidence type="ECO:0000256" key="5">
    <source>
        <dbReference type="ARBA" id="ARBA00023004"/>
    </source>
</evidence>
<keyword evidence="2" id="KW-0004">4Fe-4S</keyword>
<dbReference type="CDD" id="cd01335">
    <property type="entry name" value="Radical_SAM"/>
    <property type="match status" value="1"/>
</dbReference>
<dbReference type="InterPro" id="IPR013785">
    <property type="entry name" value="Aldolase_TIM"/>
</dbReference>
<organism evidence="8 9">
    <name type="scientific">Pigmentiphaga soli</name>
    <dbReference type="NCBI Taxonomy" id="1007095"/>
    <lineage>
        <taxon>Bacteria</taxon>
        <taxon>Pseudomonadati</taxon>
        <taxon>Pseudomonadota</taxon>
        <taxon>Betaproteobacteria</taxon>
        <taxon>Burkholderiales</taxon>
        <taxon>Alcaligenaceae</taxon>
        <taxon>Pigmentiphaga</taxon>
    </lineage>
</organism>
<comment type="caution">
    <text evidence="8">The sequence shown here is derived from an EMBL/GenBank/DDBJ whole genome shotgun (WGS) entry which is preliminary data.</text>
</comment>
<keyword evidence="6" id="KW-0411">Iron-sulfur</keyword>
<evidence type="ECO:0000313" key="9">
    <source>
        <dbReference type="Proteomes" id="UP001501671"/>
    </source>
</evidence>
<dbReference type="SMART" id="SM00729">
    <property type="entry name" value="Elp3"/>
    <property type="match status" value="1"/>
</dbReference>
<accession>A0ABP8GGD1</accession>
<evidence type="ECO:0000313" key="8">
    <source>
        <dbReference type="EMBL" id="GAA4323903.1"/>
    </source>
</evidence>
<proteinExistence type="predicted"/>
<dbReference type="CDD" id="cd21109">
    <property type="entry name" value="SPASM"/>
    <property type="match status" value="1"/>
</dbReference>
<keyword evidence="4" id="KW-0479">Metal-binding</keyword>
<keyword evidence="9" id="KW-1185">Reference proteome</keyword>
<keyword evidence="3" id="KW-0949">S-adenosyl-L-methionine</keyword>
<reference evidence="9" key="1">
    <citation type="journal article" date="2019" name="Int. J. Syst. Evol. Microbiol.">
        <title>The Global Catalogue of Microorganisms (GCM) 10K type strain sequencing project: providing services to taxonomists for standard genome sequencing and annotation.</title>
        <authorList>
            <consortium name="The Broad Institute Genomics Platform"/>
            <consortium name="The Broad Institute Genome Sequencing Center for Infectious Disease"/>
            <person name="Wu L."/>
            <person name="Ma J."/>
        </authorList>
    </citation>
    <scope>NUCLEOTIDE SEQUENCE [LARGE SCALE GENOMIC DNA]</scope>
    <source>
        <strain evidence="9">JCM 17666</strain>
    </source>
</reference>
<evidence type="ECO:0000259" key="7">
    <source>
        <dbReference type="PROSITE" id="PS51918"/>
    </source>
</evidence>
<dbReference type="PANTHER" id="PTHR11228:SF7">
    <property type="entry name" value="PQQA PEPTIDE CYCLASE"/>
    <property type="match status" value="1"/>
</dbReference>
<dbReference type="PROSITE" id="PS51918">
    <property type="entry name" value="RADICAL_SAM"/>
    <property type="match status" value="1"/>
</dbReference>
<gene>
    <name evidence="8" type="ORF">GCM10023144_05060</name>
</gene>
<dbReference type="SUPFAM" id="SSF102114">
    <property type="entry name" value="Radical SAM enzymes"/>
    <property type="match status" value="1"/>
</dbReference>
<dbReference type="EMBL" id="BAABFO010000002">
    <property type="protein sequence ID" value="GAA4323903.1"/>
    <property type="molecule type" value="Genomic_DNA"/>
</dbReference>
<dbReference type="PANTHER" id="PTHR11228">
    <property type="entry name" value="RADICAL SAM DOMAIN PROTEIN"/>
    <property type="match status" value="1"/>
</dbReference>
<evidence type="ECO:0000256" key="6">
    <source>
        <dbReference type="ARBA" id="ARBA00023014"/>
    </source>
</evidence>
<evidence type="ECO:0000256" key="3">
    <source>
        <dbReference type="ARBA" id="ARBA00022691"/>
    </source>
</evidence>
<sequence>MELPKFVQIEPVGQCNLKCRMCPIQFRQDGARGGPAAFMPYGVFCELVDQFQGMEELHLQGLGEPMLHPRFFDMVRYAAGRGVRVSTNTNLTVCTEARVRDCLDSGLAALYVSLDGASAEVFEAIRTGARFDRMLANLRRLTRMRRERAAPLHVGIVAVAMRLNLHELADIVRIAHELGVDEVSVQHLCHDFGEDSLPAHYRPMRRFVDQQTLTDEDPERVAFHFEAARRAAQALGMPLRLPAIDREPAAAARPAGSRCDWPRRGAYLSYRGEAMPCCMVATPDRVNFGNMAQAGVQAIWNGDAYEDFRRRLASDEPPEICRSCSVYAGTF</sequence>
<comment type="cofactor">
    <cofactor evidence="1">
        <name>[4Fe-4S] cluster</name>
        <dbReference type="ChEBI" id="CHEBI:49883"/>
    </cofactor>
</comment>
<dbReference type="Pfam" id="PF13186">
    <property type="entry name" value="SPASM"/>
    <property type="match status" value="1"/>
</dbReference>
<evidence type="ECO:0000256" key="4">
    <source>
        <dbReference type="ARBA" id="ARBA00022723"/>
    </source>
</evidence>
<dbReference type="Proteomes" id="UP001501671">
    <property type="component" value="Unassembled WGS sequence"/>
</dbReference>
<evidence type="ECO:0000256" key="2">
    <source>
        <dbReference type="ARBA" id="ARBA00022485"/>
    </source>
</evidence>
<dbReference type="SFLD" id="SFLDS00029">
    <property type="entry name" value="Radical_SAM"/>
    <property type="match status" value="1"/>
</dbReference>
<dbReference type="Pfam" id="PF04055">
    <property type="entry name" value="Radical_SAM"/>
    <property type="match status" value="1"/>
</dbReference>
<dbReference type="SFLD" id="SFLDG01387">
    <property type="entry name" value="BtrN-like_SPASM_domain_contain"/>
    <property type="match status" value="1"/>
</dbReference>
<name>A0ABP8GGD1_9BURK</name>
<protein>
    <submittedName>
        <fullName evidence="8">Radical SAM protein</fullName>
    </submittedName>
</protein>
<dbReference type="InterPro" id="IPR006638">
    <property type="entry name" value="Elp3/MiaA/NifB-like_rSAM"/>
</dbReference>
<dbReference type="InterPro" id="IPR034391">
    <property type="entry name" value="AdoMet-like_SPASM_containing"/>
</dbReference>
<dbReference type="SFLD" id="SFLDG01067">
    <property type="entry name" value="SPASM/twitch_domain_containing"/>
    <property type="match status" value="1"/>
</dbReference>
<evidence type="ECO:0000256" key="1">
    <source>
        <dbReference type="ARBA" id="ARBA00001966"/>
    </source>
</evidence>
<keyword evidence="5" id="KW-0408">Iron</keyword>
<dbReference type="InterPro" id="IPR050377">
    <property type="entry name" value="Radical_SAM_PqqE_MftC-like"/>
</dbReference>
<dbReference type="InterPro" id="IPR058240">
    <property type="entry name" value="rSAM_sf"/>
</dbReference>